<dbReference type="Gene3D" id="3.90.1640.10">
    <property type="entry name" value="inorganic pyrophosphatase (n-terminal core)"/>
    <property type="match status" value="2"/>
</dbReference>
<evidence type="ECO:0000313" key="11">
    <source>
        <dbReference type="EMBL" id="MSC33540.1"/>
    </source>
</evidence>
<dbReference type="GO" id="GO:0004427">
    <property type="term" value="F:inorganic diphosphate phosphatase activity"/>
    <property type="evidence" value="ECO:0007669"/>
    <property type="project" value="UniProtKB-EC"/>
</dbReference>
<dbReference type="SUPFAM" id="SSF75138">
    <property type="entry name" value="HprK N-terminal domain-like"/>
    <property type="match status" value="1"/>
</dbReference>
<dbReference type="EC" id="3.6.1.1" evidence="2"/>
<evidence type="ECO:0000256" key="3">
    <source>
        <dbReference type="ARBA" id="ARBA00022723"/>
    </source>
</evidence>
<dbReference type="EMBL" id="WKPI01000017">
    <property type="protein sequence ID" value="MSC33540.1"/>
    <property type="molecule type" value="Genomic_DNA"/>
</dbReference>
<dbReference type="PANTHER" id="PTHR12112:SF22">
    <property type="entry name" value="MANGANESE-DEPENDENT INORGANIC PYROPHOSPHATASE-RELATED"/>
    <property type="match status" value="1"/>
</dbReference>
<keyword evidence="13" id="KW-1185">Reference proteome</keyword>
<evidence type="ECO:0000256" key="6">
    <source>
        <dbReference type="ARBA" id="ARBA00032535"/>
    </source>
</evidence>
<dbReference type="InterPro" id="IPR046342">
    <property type="entry name" value="CBS_dom_sf"/>
</dbReference>
<evidence type="ECO:0000256" key="5">
    <source>
        <dbReference type="ARBA" id="ARBA00023211"/>
    </source>
</evidence>
<keyword evidence="8" id="KW-0129">CBS domain</keyword>
<proteinExistence type="predicted"/>
<gene>
    <name evidence="11" type="ORF">GKD88_10450</name>
    <name evidence="10" type="ORF">GKE08_10650</name>
</gene>
<dbReference type="SUPFAM" id="SSF64182">
    <property type="entry name" value="DHH phosphoesterases"/>
    <property type="match status" value="1"/>
</dbReference>
<dbReference type="AlphaFoldDB" id="A0A6N7S834"/>
<name>A0A6N7S834_9FIRM</name>
<evidence type="ECO:0000256" key="2">
    <source>
        <dbReference type="ARBA" id="ARBA00012146"/>
    </source>
</evidence>
<dbReference type="Gene3D" id="3.10.310.20">
    <property type="entry name" value="DHHA2 domain"/>
    <property type="match status" value="1"/>
</dbReference>
<evidence type="ECO:0000259" key="9">
    <source>
        <dbReference type="PROSITE" id="PS51371"/>
    </source>
</evidence>
<accession>A0A6N7S834</accession>
<dbReference type="Pfam" id="PF01368">
    <property type="entry name" value="DHH"/>
    <property type="match status" value="2"/>
</dbReference>
<dbReference type="NCBIfam" id="NF011442">
    <property type="entry name" value="PRK14869.1-4"/>
    <property type="match status" value="1"/>
</dbReference>
<dbReference type="RefSeq" id="WP_154238992.1">
    <property type="nucleotide sequence ID" value="NZ_CALJPI010000137.1"/>
</dbReference>
<evidence type="ECO:0000256" key="4">
    <source>
        <dbReference type="ARBA" id="ARBA00022801"/>
    </source>
</evidence>
<dbReference type="SMART" id="SM00116">
    <property type="entry name" value="CBS"/>
    <property type="match status" value="2"/>
</dbReference>
<dbReference type="Proteomes" id="UP000433575">
    <property type="component" value="Unassembled WGS sequence"/>
</dbReference>
<dbReference type="PANTHER" id="PTHR12112">
    <property type="entry name" value="BNIP - RELATED"/>
    <property type="match status" value="1"/>
</dbReference>
<dbReference type="InterPro" id="IPR001667">
    <property type="entry name" value="DDH_dom"/>
</dbReference>
<dbReference type="InterPro" id="IPR000644">
    <property type="entry name" value="CBS_dom"/>
</dbReference>
<keyword evidence="5" id="KW-0464">Manganese</keyword>
<sequence>MDKPIYVIGHKNPDADSICSAIAYSALKNQLGMNTLPCRLSAINKETLYILERFHLPVPMLLTSAKCTLAEIDMDEAMLLSKDTTMKEALDAILSRKNKGIFIVDSKHHLEGIVSVSDLTNLWTADEEALQDLMSRVPLANIIKTTKASLLHQAPFHPNGKVHLMPSLGQNSTIEAGTIVIVGNNPEVQRSAIRQKASLILICGENWVDSITLEMAREEQVSILHTPLSAITVAHSIFQSPSVAEVMSSEVVVFRTSETVDGASQRIAKTRFRTYPVVNEKEEVIGAISRYHLFNYRKKQLILVDHNEKEQSIHDLEFAEIIEIVDHHRLGGIETQSPISFVNQIVGSTCTIVAGLYEQHQVDMPPAIAGVLLSGLLSDTMNLKSPTTTDIDRVMAAKLSQISGVEAQTLAEELVGTSDSLMNKSFQELMYEDFKEYRVQDSKVAIGQVVCRCAAEYQKVKPEFLAYLEDQNLQLHYDLLLILFTDPKGTGSHFLYTGKKSWVIEEGFKTVLTDSFAPGFISRKKQVLPVVIDTLNK</sequence>
<dbReference type="NCBIfam" id="NF011443">
    <property type="entry name" value="PRK14869.1-5"/>
    <property type="match status" value="1"/>
</dbReference>
<evidence type="ECO:0000313" key="10">
    <source>
        <dbReference type="EMBL" id="MSA89785.1"/>
    </source>
</evidence>
<evidence type="ECO:0000313" key="13">
    <source>
        <dbReference type="Proteomes" id="UP000480929"/>
    </source>
</evidence>
<dbReference type="GO" id="GO:0005737">
    <property type="term" value="C:cytoplasm"/>
    <property type="evidence" value="ECO:0007669"/>
    <property type="project" value="InterPro"/>
</dbReference>
<evidence type="ECO:0000256" key="8">
    <source>
        <dbReference type="PROSITE-ProRule" id="PRU00703"/>
    </source>
</evidence>
<dbReference type="SUPFAM" id="SSF54631">
    <property type="entry name" value="CBS-domain pair"/>
    <property type="match status" value="1"/>
</dbReference>
<dbReference type="InterPro" id="IPR028979">
    <property type="entry name" value="Ser_kin/Pase_Hpr-like_N_sf"/>
</dbReference>
<reference evidence="12 13" key="1">
    <citation type="journal article" date="2019" name="Nat. Med.">
        <title>A library of human gut bacterial isolates paired with longitudinal multiomics data enables mechanistic microbiome research.</title>
        <authorList>
            <person name="Poyet M."/>
            <person name="Groussin M."/>
            <person name="Gibbons S.M."/>
            <person name="Avila-Pacheco J."/>
            <person name="Jiang X."/>
            <person name="Kearney S.M."/>
            <person name="Perrotta A.R."/>
            <person name="Berdy B."/>
            <person name="Zhao S."/>
            <person name="Lieberman T.D."/>
            <person name="Swanson P.K."/>
            <person name="Smith M."/>
            <person name="Roesemann S."/>
            <person name="Alexander J.E."/>
            <person name="Rich S.A."/>
            <person name="Livny J."/>
            <person name="Vlamakis H."/>
            <person name="Clish C."/>
            <person name="Bullock K."/>
            <person name="Deik A."/>
            <person name="Scott J."/>
            <person name="Pierce K.A."/>
            <person name="Xavier R.J."/>
            <person name="Alm E.J."/>
        </authorList>
    </citation>
    <scope>NUCLEOTIDE SEQUENCE [LARGE SCALE GENOMIC DNA]</scope>
    <source>
        <strain evidence="10 12">BIOML-A4</strain>
        <strain evidence="11 13">BIOML-A5</strain>
    </source>
</reference>
<keyword evidence="3" id="KW-0479">Metal-binding</keyword>
<evidence type="ECO:0000256" key="1">
    <source>
        <dbReference type="ARBA" id="ARBA00001936"/>
    </source>
</evidence>
<dbReference type="InterPro" id="IPR038222">
    <property type="entry name" value="DHHA2_dom_sf"/>
</dbReference>
<feature type="domain" description="CBS" evidence="9">
    <location>
        <begin position="247"/>
        <end position="303"/>
    </location>
</feature>
<dbReference type="InterPro" id="IPR004097">
    <property type="entry name" value="DHHA2"/>
</dbReference>
<dbReference type="Pfam" id="PF07085">
    <property type="entry name" value="DRTGG"/>
    <property type="match status" value="1"/>
</dbReference>
<dbReference type="SMART" id="SM01131">
    <property type="entry name" value="DHHA2"/>
    <property type="match status" value="1"/>
</dbReference>
<dbReference type="OrthoDB" id="9766150at2"/>
<comment type="caution">
    <text evidence="10">The sequence shown here is derived from an EMBL/GenBank/DDBJ whole genome shotgun (WGS) entry which is preliminary data.</text>
</comment>
<dbReference type="EMBL" id="WKPJ01000015">
    <property type="protein sequence ID" value="MSA89785.1"/>
    <property type="molecule type" value="Genomic_DNA"/>
</dbReference>
<dbReference type="InterPro" id="IPR038763">
    <property type="entry name" value="DHH_sf"/>
</dbReference>
<dbReference type="Proteomes" id="UP000480929">
    <property type="component" value="Unassembled WGS sequence"/>
</dbReference>
<comment type="catalytic activity">
    <reaction evidence="7">
        <text>diphosphate + H2O = 2 phosphate + H(+)</text>
        <dbReference type="Rhea" id="RHEA:24576"/>
        <dbReference type="ChEBI" id="CHEBI:15377"/>
        <dbReference type="ChEBI" id="CHEBI:15378"/>
        <dbReference type="ChEBI" id="CHEBI:33019"/>
        <dbReference type="ChEBI" id="CHEBI:43474"/>
        <dbReference type="EC" id="3.6.1.1"/>
    </reaction>
</comment>
<dbReference type="GO" id="GO:0046872">
    <property type="term" value="F:metal ion binding"/>
    <property type="evidence" value="ECO:0007669"/>
    <property type="project" value="UniProtKB-KW"/>
</dbReference>
<comment type="cofactor">
    <cofactor evidence="1">
        <name>Mn(2+)</name>
        <dbReference type="ChEBI" id="CHEBI:29035"/>
    </cofactor>
</comment>
<evidence type="ECO:0000313" key="12">
    <source>
        <dbReference type="Proteomes" id="UP000433575"/>
    </source>
</evidence>
<dbReference type="Pfam" id="PF02833">
    <property type="entry name" value="DHHA2"/>
    <property type="match status" value="1"/>
</dbReference>
<protein>
    <recommendedName>
        <fullName evidence="2">inorganic diphosphatase</fullName>
        <ecNumber evidence="2">3.6.1.1</ecNumber>
    </recommendedName>
    <alternativeName>
        <fullName evidence="6">Pyrophosphate phospho-hydrolase</fullName>
    </alternativeName>
</protein>
<evidence type="ECO:0000256" key="7">
    <source>
        <dbReference type="ARBA" id="ARBA00047820"/>
    </source>
</evidence>
<dbReference type="Gene3D" id="3.40.1390.20">
    <property type="entry name" value="HprK N-terminal domain-like"/>
    <property type="match status" value="1"/>
</dbReference>
<dbReference type="PROSITE" id="PS51371">
    <property type="entry name" value="CBS"/>
    <property type="match status" value="1"/>
</dbReference>
<organism evidence="10 12">
    <name type="scientific">Holdemania massiliensis</name>
    <dbReference type="NCBI Taxonomy" id="1468449"/>
    <lineage>
        <taxon>Bacteria</taxon>
        <taxon>Bacillati</taxon>
        <taxon>Bacillota</taxon>
        <taxon>Erysipelotrichia</taxon>
        <taxon>Erysipelotrichales</taxon>
        <taxon>Erysipelotrichaceae</taxon>
        <taxon>Holdemania</taxon>
    </lineage>
</organism>
<keyword evidence="4 10" id="KW-0378">Hydrolase</keyword>
<dbReference type="InterPro" id="IPR010766">
    <property type="entry name" value="DRTGG"/>
</dbReference>